<evidence type="ECO:0000313" key="2">
    <source>
        <dbReference type="Proteomes" id="UP000015105"/>
    </source>
</evidence>
<evidence type="ECO:0000313" key="1">
    <source>
        <dbReference type="EnsemblPlants" id="AET4Gv20430500.6"/>
    </source>
</evidence>
<reference evidence="1" key="4">
    <citation type="submission" date="2019-03" db="UniProtKB">
        <authorList>
            <consortium name="EnsemblPlants"/>
        </authorList>
    </citation>
    <scope>IDENTIFICATION</scope>
</reference>
<sequence>MNDARLMFFIARINAGRLFCRVTMRKMPQPIEIGCRFHLCLLLHPQAAEHSYSKAGDQDAATKEILEPAQLIAEGRTARQWTQERMAR</sequence>
<dbReference type="EnsemblPlants" id="AET4Gv20430500.12">
    <property type="protein sequence ID" value="AET4Gv20430500.12"/>
    <property type="gene ID" value="AET4Gv20430500"/>
</dbReference>
<protein>
    <submittedName>
        <fullName evidence="1">Uncharacterized protein</fullName>
    </submittedName>
</protein>
<proteinExistence type="predicted"/>
<dbReference type="Gramene" id="AET4Gv20430500.6">
    <property type="protein sequence ID" value="AET4Gv20430500.6"/>
    <property type="gene ID" value="AET4Gv20430500"/>
</dbReference>
<dbReference type="Gramene" id="AET4Gv20430500.12">
    <property type="protein sequence ID" value="AET4Gv20430500.12"/>
    <property type="gene ID" value="AET4Gv20430500"/>
</dbReference>
<reference evidence="1" key="3">
    <citation type="journal article" date="2017" name="Nature">
        <title>Genome sequence of the progenitor of the wheat D genome Aegilops tauschii.</title>
        <authorList>
            <person name="Luo M.C."/>
            <person name="Gu Y.Q."/>
            <person name="Puiu D."/>
            <person name="Wang H."/>
            <person name="Twardziok S.O."/>
            <person name="Deal K.R."/>
            <person name="Huo N."/>
            <person name="Zhu T."/>
            <person name="Wang L."/>
            <person name="Wang Y."/>
            <person name="McGuire P.E."/>
            <person name="Liu S."/>
            <person name="Long H."/>
            <person name="Ramasamy R.K."/>
            <person name="Rodriguez J.C."/>
            <person name="Van S.L."/>
            <person name="Yuan L."/>
            <person name="Wang Z."/>
            <person name="Xia Z."/>
            <person name="Xiao L."/>
            <person name="Anderson O.D."/>
            <person name="Ouyang S."/>
            <person name="Liang Y."/>
            <person name="Zimin A.V."/>
            <person name="Pertea G."/>
            <person name="Qi P."/>
            <person name="Bennetzen J.L."/>
            <person name="Dai X."/>
            <person name="Dawson M.W."/>
            <person name="Muller H.G."/>
            <person name="Kugler K."/>
            <person name="Rivarola-Duarte L."/>
            <person name="Spannagl M."/>
            <person name="Mayer K.F.X."/>
            <person name="Lu F.H."/>
            <person name="Bevan M.W."/>
            <person name="Leroy P."/>
            <person name="Li P."/>
            <person name="You F.M."/>
            <person name="Sun Q."/>
            <person name="Liu Z."/>
            <person name="Lyons E."/>
            <person name="Wicker T."/>
            <person name="Salzberg S.L."/>
            <person name="Devos K.M."/>
            <person name="Dvorak J."/>
        </authorList>
    </citation>
    <scope>NUCLEOTIDE SEQUENCE [LARGE SCALE GENOMIC DNA]</scope>
    <source>
        <strain evidence="1">cv. AL8/78</strain>
    </source>
</reference>
<reference evidence="2" key="2">
    <citation type="journal article" date="2017" name="Nat. Plants">
        <title>The Aegilops tauschii genome reveals multiple impacts of transposons.</title>
        <authorList>
            <person name="Zhao G."/>
            <person name="Zou C."/>
            <person name="Li K."/>
            <person name="Wang K."/>
            <person name="Li T."/>
            <person name="Gao L."/>
            <person name="Zhang X."/>
            <person name="Wang H."/>
            <person name="Yang Z."/>
            <person name="Liu X."/>
            <person name="Jiang W."/>
            <person name="Mao L."/>
            <person name="Kong X."/>
            <person name="Jiao Y."/>
            <person name="Jia J."/>
        </authorList>
    </citation>
    <scope>NUCLEOTIDE SEQUENCE [LARGE SCALE GENOMIC DNA]</scope>
    <source>
        <strain evidence="2">cv. AL8/78</strain>
    </source>
</reference>
<organism evidence="1 2">
    <name type="scientific">Aegilops tauschii subsp. strangulata</name>
    <name type="common">Goatgrass</name>
    <dbReference type="NCBI Taxonomy" id="200361"/>
    <lineage>
        <taxon>Eukaryota</taxon>
        <taxon>Viridiplantae</taxon>
        <taxon>Streptophyta</taxon>
        <taxon>Embryophyta</taxon>
        <taxon>Tracheophyta</taxon>
        <taxon>Spermatophyta</taxon>
        <taxon>Magnoliopsida</taxon>
        <taxon>Liliopsida</taxon>
        <taxon>Poales</taxon>
        <taxon>Poaceae</taxon>
        <taxon>BOP clade</taxon>
        <taxon>Pooideae</taxon>
        <taxon>Triticodae</taxon>
        <taxon>Triticeae</taxon>
        <taxon>Triticinae</taxon>
        <taxon>Aegilops</taxon>
    </lineage>
</organism>
<dbReference type="Proteomes" id="UP000015105">
    <property type="component" value="Chromosome 4D"/>
</dbReference>
<keyword evidence="2" id="KW-1185">Reference proteome</keyword>
<dbReference type="AlphaFoldDB" id="A0A453I3D4"/>
<dbReference type="EnsemblPlants" id="AET4Gv20430500.6">
    <property type="protein sequence ID" value="AET4Gv20430500.6"/>
    <property type="gene ID" value="AET4Gv20430500"/>
</dbReference>
<reference evidence="2" key="1">
    <citation type="journal article" date="2014" name="Science">
        <title>Ancient hybridizations among the ancestral genomes of bread wheat.</title>
        <authorList>
            <consortium name="International Wheat Genome Sequencing Consortium,"/>
            <person name="Marcussen T."/>
            <person name="Sandve S.R."/>
            <person name="Heier L."/>
            <person name="Spannagl M."/>
            <person name="Pfeifer M."/>
            <person name="Jakobsen K.S."/>
            <person name="Wulff B.B."/>
            <person name="Steuernagel B."/>
            <person name="Mayer K.F."/>
            <person name="Olsen O.A."/>
        </authorList>
    </citation>
    <scope>NUCLEOTIDE SEQUENCE [LARGE SCALE GENOMIC DNA]</scope>
    <source>
        <strain evidence="2">cv. AL8/78</strain>
    </source>
</reference>
<name>A0A453I3D4_AEGTS</name>
<accession>A0A453I3D4</accession>
<reference evidence="1" key="5">
    <citation type="journal article" date="2021" name="G3 (Bethesda)">
        <title>Aegilops tauschii genome assembly Aet v5.0 features greater sequence contiguity and improved annotation.</title>
        <authorList>
            <person name="Wang L."/>
            <person name="Zhu T."/>
            <person name="Rodriguez J.C."/>
            <person name="Deal K.R."/>
            <person name="Dubcovsky J."/>
            <person name="McGuire P.E."/>
            <person name="Lux T."/>
            <person name="Spannagl M."/>
            <person name="Mayer K.F.X."/>
            <person name="Baldrich P."/>
            <person name="Meyers B.C."/>
            <person name="Huo N."/>
            <person name="Gu Y.Q."/>
            <person name="Zhou H."/>
            <person name="Devos K.M."/>
            <person name="Bennetzen J.L."/>
            <person name="Unver T."/>
            <person name="Budak H."/>
            <person name="Gulick P.J."/>
            <person name="Galiba G."/>
            <person name="Kalapos B."/>
            <person name="Nelson D.R."/>
            <person name="Li P."/>
            <person name="You F.M."/>
            <person name="Luo M.C."/>
            <person name="Dvorak J."/>
        </authorList>
    </citation>
    <scope>NUCLEOTIDE SEQUENCE [LARGE SCALE GENOMIC DNA]</scope>
    <source>
        <strain evidence="1">cv. AL8/78</strain>
    </source>
</reference>